<dbReference type="EMBL" id="JANPWB010000002">
    <property type="protein sequence ID" value="KAJ1209960.1"/>
    <property type="molecule type" value="Genomic_DNA"/>
</dbReference>
<gene>
    <name evidence="2" type="ORF">NDU88_005329</name>
</gene>
<feature type="compositionally biased region" description="Basic and acidic residues" evidence="1">
    <location>
        <begin position="144"/>
        <end position="163"/>
    </location>
</feature>
<feature type="compositionally biased region" description="Basic and acidic residues" evidence="1">
    <location>
        <begin position="105"/>
        <end position="120"/>
    </location>
</feature>
<evidence type="ECO:0000256" key="1">
    <source>
        <dbReference type="SAM" id="MobiDB-lite"/>
    </source>
</evidence>
<feature type="compositionally biased region" description="Polar residues" evidence="1">
    <location>
        <begin position="74"/>
        <end position="93"/>
    </location>
</feature>
<feature type="compositionally biased region" description="Basic and acidic residues" evidence="1">
    <location>
        <begin position="16"/>
        <end position="28"/>
    </location>
</feature>
<name>A0AAV7W7I5_PLEWA</name>
<evidence type="ECO:0000313" key="2">
    <source>
        <dbReference type="EMBL" id="KAJ1209960.1"/>
    </source>
</evidence>
<reference evidence="2" key="1">
    <citation type="journal article" date="2022" name="bioRxiv">
        <title>Sequencing and chromosome-scale assembly of the giantPleurodeles waltlgenome.</title>
        <authorList>
            <person name="Brown T."/>
            <person name="Elewa A."/>
            <person name="Iarovenko S."/>
            <person name="Subramanian E."/>
            <person name="Araus A.J."/>
            <person name="Petzold A."/>
            <person name="Susuki M."/>
            <person name="Suzuki K.-i.T."/>
            <person name="Hayashi T."/>
            <person name="Toyoda A."/>
            <person name="Oliveira C."/>
            <person name="Osipova E."/>
            <person name="Leigh N.D."/>
            <person name="Simon A."/>
            <person name="Yun M.H."/>
        </authorList>
    </citation>
    <scope>NUCLEOTIDE SEQUENCE</scope>
    <source>
        <strain evidence="2">20211129_DDA</strain>
        <tissue evidence="2">Liver</tissue>
    </source>
</reference>
<comment type="caution">
    <text evidence="2">The sequence shown here is derived from an EMBL/GenBank/DDBJ whole genome shotgun (WGS) entry which is preliminary data.</text>
</comment>
<sequence>MNGTRTTGPGVIKITEPAKETRGNENGDKQLVTDQHTAPAKNLGSPLTGDPAKPRINQEPPLKQKQSRREQPEMRNNQGPPTQNSLGMRTQTPEQKRTTKNHPRPVPDGRQTRGNNDPRGKNNRHQGRGTEWTLTLHTPPGDSRQQERKQTQERESKKSKEETSQQMNISQGIADVTKDKGRRRKYPAEDIPQITTGHGNAPPPL</sequence>
<accession>A0AAV7W7I5</accession>
<protein>
    <submittedName>
        <fullName evidence="2">Uncharacterized protein</fullName>
    </submittedName>
</protein>
<dbReference type="AlphaFoldDB" id="A0AAV7W7I5"/>
<evidence type="ECO:0000313" key="3">
    <source>
        <dbReference type="Proteomes" id="UP001066276"/>
    </source>
</evidence>
<dbReference type="Proteomes" id="UP001066276">
    <property type="component" value="Chromosome 1_2"/>
</dbReference>
<keyword evidence="3" id="KW-1185">Reference proteome</keyword>
<proteinExistence type="predicted"/>
<organism evidence="2 3">
    <name type="scientific">Pleurodeles waltl</name>
    <name type="common">Iberian ribbed newt</name>
    <dbReference type="NCBI Taxonomy" id="8319"/>
    <lineage>
        <taxon>Eukaryota</taxon>
        <taxon>Metazoa</taxon>
        <taxon>Chordata</taxon>
        <taxon>Craniata</taxon>
        <taxon>Vertebrata</taxon>
        <taxon>Euteleostomi</taxon>
        <taxon>Amphibia</taxon>
        <taxon>Batrachia</taxon>
        <taxon>Caudata</taxon>
        <taxon>Salamandroidea</taxon>
        <taxon>Salamandridae</taxon>
        <taxon>Pleurodelinae</taxon>
        <taxon>Pleurodeles</taxon>
    </lineage>
</organism>
<feature type="region of interest" description="Disordered" evidence="1">
    <location>
        <begin position="1"/>
        <end position="205"/>
    </location>
</feature>